<dbReference type="AlphaFoldDB" id="A0A081G2W3"/>
<keyword evidence="4" id="KW-1185">Reference proteome</keyword>
<dbReference type="Proteomes" id="UP000028252">
    <property type="component" value="Unassembled WGS sequence"/>
</dbReference>
<proteinExistence type="predicted"/>
<dbReference type="Pfam" id="PF13670">
    <property type="entry name" value="PepSY_2"/>
    <property type="match status" value="1"/>
</dbReference>
<dbReference type="STRING" id="1232683.ADIMK_0820"/>
<dbReference type="OrthoDB" id="5625293at2"/>
<accession>A0A081G2W3</accession>
<reference evidence="3 4" key="1">
    <citation type="submission" date="2014-04" db="EMBL/GenBank/DDBJ databases">
        <title>Marinobacterium kochiensis sp. nov., isolated from sediment sample collected from Kochi backwaters in Kerala, India.</title>
        <authorList>
            <person name="Singh A."/>
            <person name="Pinnaka A.K."/>
        </authorList>
    </citation>
    <scope>NUCLEOTIDE SEQUENCE [LARGE SCALE GENOMIC DNA]</scope>
    <source>
        <strain evidence="3 4">AK27</strain>
    </source>
</reference>
<evidence type="ECO:0000259" key="2">
    <source>
        <dbReference type="Pfam" id="PF13670"/>
    </source>
</evidence>
<name>A0A081G2W3_9GAMM</name>
<comment type="caution">
    <text evidence="3">The sequence shown here is derived from an EMBL/GenBank/DDBJ whole genome shotgun (WGS) entry which is preliminary data.</text>
</comment>
<dbReference type="EMBL" id="JMQN01000013">
    <property type="protein sequence ID" value="KEA65118.1"/>
    <property type="molecule type" value="Genomic_DNA"/>
</dbReference>
<dbReference type="RefSeq" id="WP_036183909.1">
    <property type="nucleotide sequence ID" value="NZ_JMQN01000013.1"/>
</dbReference>
<organism evidence="3 4">
    <name type="scientific">Marinobacterium lacunae</name>
    <dbReference type="NCBI Taxonomy" id="1232683"/>
    <lineage>
        <taxon>Bacteria</taxon>
        <taxon>Pseudomonadati</taxon>
        <taxon>Pseudomonadota</taxon>
        <taxon>Gammaproteobacteria</taxon>
        <taxon>Oceanospirillales</taxon>
        <taxon>Oceanospirillaceae</taxon>
        <taxon>Marinobacterium</taxon>
    </lineage>
</organism>
<dbReference type="eggNOG" id="COG5591">
    <property type="taxonomic scope" value="Bacteria"/>
</dbReference>
<evidence type="ECO:0000256" key="1">
    <source>
        <dbReference type="SAM" id="SignalP"/>
    </source>
</evidence>
<sequence>MNKLIAALLISTATLSAAAHAEDELCNVPKSEWQTQDALEQAVKEKGWEVRKIKVDEGCYEVYAKDDKGERVEAYFNPKSFEIVKMQD</sequence>
<gene>
    <name evidence="3" type="ORF">ADIMK_0820</name>
</gene>
<dbReference type="InterPro" id="IPR025711">
    <property type="entry name" value="PepSY"/>
</dbReference>
<protein>
    <recommendedName>
        <fullName evidence="2">PepSY domain-containing protein</fullName>
    </recommendedName>
</protein>
<evidence type="ECO:0000313" key="4">
    <source>
        <dbReference type="Proteomes" id="UP000028252"/>
    </source>
</evidence>
<keyword evidence="1" id="KW-0732">Signal</keyword>
<evidence type="ECO:0000313" key="3">
    <source>
        <dbReference type="EMBL" id="KEA65118.1"/>
    </source>
</evidence>
<feature type="signal peptide" evidence="1">
    <location>
        <begin position="1"/>
        <end position="21"/>
    </location>
</feature>
<feature type="domain" description="PepSY" evidence="2">
    <location>
        <begin position="6"/>
        <end position="86"/>
    </location>
</feature>
<feature type="chain" id="PRO_5001757642" description="PepSY domain-containing protein" evidence="1">
    <location>
        <begin position="22"/>
        <end position="88"/>
    </location>
</feature>
<dbReference type="PATRIC" id="fig|1232683.4.peg.812"/>